<dbReference type="EMBL" id="MFSP01000048">
    <property type="protein sequence ID" value="OGI67723.1"/>
    <property type="molecule type" value="Genomic_DNA"/>
</dbReference>
<evidence type="ECO:0000259" key="4">
    <source>
        <dbReference type="PROSITE" id="PS50943"/>
    </source>
</evidence>
<dbReference type="PANTHER" id="PTHR46797:SF23">
    <property type="entry name" value="HTH-TYPE TRANSCRIPTIONAL REGULATOR SUTR"/>
    <property type="match status" value="1"/>
</dbReference>
<dbReference type="Pfam" id="PF01381">
    <property type="entry name" value="HTH_3"/>
    <property type="match status" value="1"/>
</dbReference>
<dbReference type="GO" id="GO:0003700">
    <property type="term" value="F:DNA-binding transcription factor activity"/>
    <property type="evidence" value="ECO:0007669"/>
    <property type="project" value="TreeGrafter"/>
</dbReference>
<dbReference type="InterPro" id="IPR010982">
    <property type="entry name" value="Lambda_DNA-bd_dom_sf"/>
</dbReference>
<protein>
    <recommendedName>
        <fullName evidence="4">HTH cro/C1-type domain-containing protein</fullName>
    </recommendedName>
</protein>
<comment type="caution">
    <text evidence="5">The sequence shown here is derived from an EMBL/GenBank/DDBJ whole genome shotgun (WGS) entry which is preliminary data.</text>
</comment>
<name>A0A1F6VDH5_9PROT</name>
<evidence type="ECO:0000313" key="5">
    <source>
        <dbReference type="EMBL" id="OGI67723.1"/>
    </source>
</evidence>
<evidence type="ECO:0000256" key="1">
    <source>
        <dbReference type="ARBA" id="ARBA00023015"/>
    </source>
</evidence>
<evidence type="ECO:0000313" key="6">
    <source>
        <dbReference type="Proteomes" id="UP000179076"/>
    </source>
</evidence>
<dbReference type="CDD" id="cd00093">
    <property type="entry name" value="HTH_XRE"/>
    <property type="match status" value="1"/>
</dbReference>
<dbReference type="SUPFAM" id="SSF47413">
    <property type="entry name" value="lambda repressor-like DNA-binding domains"/>
    <property type="match status" value="1"/>
</dbReference>
<reference evidence="5 6" key="1">
    <citation type="journal article" date="2016" name="Nat. Commun.">
        <title>Thousands of microbial genomes shed light on interconnected biogeochemical processes in an aquifer system.</title>
        <authorList>
            <person name="Anantharaman K."/>
            <person name="Brown C.T."/>
            <person name="Hug L.A."/>
            <person name="Sharon I."/>
            <person name="Castelle C.J."/>
            <person name="Probst A.J."/>
            <person name="Thomas B.C."/>
            <person name="Singh A."/>
            <person name="Wilkins M.J."/>
            <person name="Karaoz U."/>
            <person name="Brodie E.L."/>
            <person name="Williams K.H."/>
            <person name="Hubbard S.S."/>
            <person name="Banfield J.F."/>
        </authorList>
    </citation>
    <scope>NUCLEOTIDE SEQUENCE [LARGE SCALE GENOMIC DNA]</scope>
</reference>
<evidence type="ECO:0000256" key="2">
    <source>
        <dbReference type="ARBA" id="ARBA00023125"/>
    </source>
</evidence>
<dbReference type="GO" id="GO:0005829">
    <property type="term" value="C:cytosol"/>
    <property type="evidence" value="ECO:0007669"/>
    <property type="project" value="TreeGrafter"/>
</dbReference>
<evidence type="ECO:0000256" key="3">
    <source>
        <dbReference type="ARBA" id="ARBA00023163"/>
    </source>
</evidence>
<dbReference type="Proteomes" id="UP000179076">
    <property type="component" value="Unassembled WGS sequence"/>
</dbReference>
<dbReference type="AlphaFoldDB" id="A0A1F6VDH5"/>
<gene>
    <name evidence="5" type="ORF">A2W18_15290</name>
</gene>
<dbReference type="PROSITE" id="PS50943">
    <property type="entry name" value="HTH_CROC1"/>
    <property type="match status" value="1"/>
</dbReference>
<dbReference type="InterPro" id="IPR050807">
    <property type="entry name" value="TransReg_Diox_bact_type"/>
</dbReference>
<accession>A0A1F6VDH5</accession>
<dbReference type="InterPro" id="IPR001387">
    <property type="entry name" value="Cro/C1-type_HTH"/>
</dbReference>
<keyword evidence="1" id="KW-0805">Transcription regulation</keyword>
<dbReference type="Gene3D" id="1.10.260.40">
    <property type="entry name" value="lambda repressor-like DNA-binding domains"/>
    <property type="match status" value="1"/>
</dbReference>
<dbReference type="GO" id="GO:0003677">
    <property type="term" value="F:DNA binding"/>
    <property type="evidence" value="ECO:0007669"/>
    <property type="project" value="UniProtKB-KW"/>
</dbReference>
<proteinExistence type="predicted"/>
<organism evidence="5 6">
    <name type="scientific">Candidatus Muproteobacteria bacterium RBG_16_60_9</name>
    <dbReference type="NCBI Taxonomy" id="1817755"/>
    <lineage>
        <taxon>Bacteria</taxon>
        <taxon>Pseudomonadati</taxon>
        <taxon>Pseudomonadota</taxon>
        <taxon>Candidatus Muproteobacteria</taxon>
    </lineage>
</organism>
<sequence>MGRSARNLLAQKLRILRMINGWSQEHLAETTGLHRTFISLIERSECNISLDNVEKIADAFGLSVPELLGAPDAAAFGEKLLTMFNADKKREQS</sequence>
<feature type="domain" description="HTH cro/C1-type" evidence="4">
    <location>
        <begin position="13"/>
        <end position="67"/>
    </location>
</feature>
<keyword evidence="2" id="KW-0238">DNA-binding</keyword>
<keyword evidence="3" id="KW-0804">Transcription</keyword>
<dbReference type="PANTHER" id="PTHR46797">
    <property type="entry name" value="HTH-TYPE TRANSCRIPTIONAL REGULATOR"/>
    <property type="match status" value="1"/>
</dbReference>
<dbReference type="SMART" id="SM00530">
    <property type="entry name" value="HTH_XRE"/>
    <property type="match status" value="1"/>
</dbReference>